<feature type="transmembrane region" description="Helical" evidence="6">
    <location>
        <begin position="85"/>
        <end position="116"/>
    </location>
</feature>
<dbReference type="PANTHER" id="PTHR23513:SF6">
    <property type="entry name" value="MAJOR FACILITATOR SUPERFAMILY ASSOCIATED DOMAIN-CONTAINING PROTEIN"/>
    <property type="match status" value="1"/>
</dbReference>
<feature type="transmembrane region" description="Helical" evidence="6">
    <location>
        <begin position="318"/>
        <end position="342"/>
    </location>
</feature>
<evidence type="ECO:0000256" key="5">
    <source>
        <dbReference type="ARBA" id="ARBA00023136"/>
    </source>
</evidence>
<feature type="transmembrane region" description="Helical" evidence="6">
    <location>
        <begin position="166"/>
        <end position="186"/>
    </location>
</feature>
<evidence type="ECO:0000313" key="8">
    <source>
        <dbReference type="EMBL" id="MDJ1128567.1"/>
    </source>
</evidence>
<evidence type="ECO:0000256" key="4">
    <source>
        <dbReference type="ARBA" id="ARBA00022989"/>
    </source>
</evidence>
<name>A0ABT6ZHP1_9ACTN</name>
<feature type="domain" description="Major facilitator superfamily (MFS) profile" evidence="7">
    <location>
        <begin position="1"/>
        <end position="194"/>
    </location>
</feature>
<dbReference type="Gene3D" id="1.20.1250.20">
    <property type="entry name" value="MFS general substrate transporter like domains"/>
    <property type="match status" value="1"/>
</dbReference>
<protein>
    <submittedName>
        <fullName evidence="8">MFS transporter</fullName>
    </submittedName>
</protein>
<sequence length="415" mass="43469">MAYAVSSALPRGGEARLFFSRLFQRLGVHCSYFVGLLGIATYELGMDAFGISALMLLGNLSIVVGNAVAGPVVDRFGPKATLVRSLLVMVAVFLVNALVLSTFAVLCVVMAAWSLLTGVLNTAYKTLPPYLVVPDRYQSANGLLALADNIALVAGPLLGGAVTLVFPVRAVFFVATAFTLVAWGVVLRMTLSAAGTDVGPGKADASERHGLGYVLEGFSVTFRTPALLVMFCMCFFGFFCYGAFDSLESLFYRDVLNVSVDWLGWLVAALGVGSVVGSVGMMAAKGRAQRLVSLHGAALMLLVTGLGSWLYVGTSNVWCAAAGQVVTGFGFAFLDPTITMLAQERTDLSVTGRVISTISIGGQCAGILPLFVAPFLAEAFGVQPVLVGASIISTLVGLGFLVCLPRGFGHEKVSE</sequence>
<dbReference type="EMBL" id="JASJEX010000001">
    <property type="protein sequence ID" value="MDJ1128567.1"/>
    <property type="molecule type" value="Genomic_DNA"/>
</dbReference>
<organism evidence="8 9">
    <name type="scientific">Kribbibacterium absianum</name>
    <dbReference type="NCBI Taxonomy" id="3044210"/>
    <lineage>
        <taxon>Bacteria</taxon>
        <taxon>Bacillati</taxon>
        <taxon>Actinomycetota</taxon>
        <taxon>Coriobacteriia</taxon>
        <taxon>Coriobacteriales</taxon>
        <taxon>Kribbibacteriaceae</taxon>
        <taxon>Kribbibacterium</taxon>
    </lineage>
</organism>
<evidence type="ECO:0000256" key="1">
    <source>
        <dbReference type="ARBA" id="ARBA00004651"/>
    </source>
</evidence>
<reference evidence="8" key="1">
    <citation type="submission" date="2023-05" db="EMBL/GenBank/DDBJ databases">
        <title>[olsenella] sp. nov., isolated from a pig farm feces dump.</title>
        <authorList>
            <person name="Chang Y.-H."/>
        </authorList>
    </citation>
    <scope>NUCLEOTIDE SEQUENCE</scope>
    <source>
        <strain evidence="8">YH-ols2217</strain>
    </source>
</reference>
<comment type="caution">
    <text evidence="8">The sequence shown here is derived from an EMBL/GenBank/DDBJ whole genome shotgun (WGS) entry which is preliminary data.</text>
</comment>
<evidence type="ECO:0000259" key="7">
    <source>
        <dbReference type="PROSITE" id="PS50850"/>
    </source>
</evidence>
<evidence type="ECO:0000313" key="9">
    <source>
        <dbReference type="Proteomes" id="UP001431693"/>
    </source>
</evidence>
<accession>A0ABT6ZHP1</accession>
<dbReference type="InterPro" id="IPR020846">
    <property type="entry name" value="MFS_dom"/>
</dbReference>
<keyword evidence="9" id="KW-1185">Reference proteome</keyword>
<feature type="transmembrane region" description="Helical" evidence="6">
    <location>
        <begin position="48"/>
        <end position="73"/>
    </location>
</feature>
<dbReference type="PANTHER" id="PTHR23513">
    <property type="entry name" value="INTEGRAL MEMBRANE EFFLUX PROTEIN-RELATED"/>
    <property type="match status" value="1"/>
</dbReference>
<dbReference type="RefSeq" id="WP_283712211.1">
    <property type="nucleotide sequence ID" value="NZ_JASJEW010000001.1"/>
</dbReference>
<comment type="subcellular location">
    <subcellularLocation>
        <location evidence="1">Cell membrane</location>
        <topology evidence="1">Multi-pass membrane protein</topology>
    </subcellularLocation>
</comment>
<feature type="transmembrane region" description="Helical" evidence="6">
    <location>
        <begin position="264"/>
        <end position="284"/>
    </location>
</feature>
<dbReference type="PROSITE" id="PS50850">
    <property type="entry name" value="MFS"/>
    <property type="match status" value="1"/>
</dbReference>
<dbReference type="InterPro" id="IPR011701">
    <property type="entry name" value="MFS"/>
</dbReference>
<keyword evidence="3 6" id="KW-0812">Transmembrane</keyword>
<dbReference type="Proteomes" id="UP001431693">
    <property type="component" value="Unassembled WGS sequence"/>
</dbReference>
<evidence type="ECO:0000256" key="2">
    <source>
        <dbReference type="ARBA" id="ARBA00022475"/>
    </source>
</evidence>
<gene>
    <name evidence="8" type="ORF">QJ043_00500</name>
</gene>
<dbReference type="InterPro" id="IPR036259">
    <property type="entry name" value="MFS_trans_sf"/>
</dbReference>
<feature type="transmembrane region" description="Helical" evidence="6">
    <location>
        <begin position="382"/>
        <end position="404"/>
    </location>
</feature>
<dbReference type="Pfam" id="PF07690">
    <property type="entry name" value="MFS_1"/>
    <property type="match status" value="1"/>
</dbReference>
<evidence type="ECO:0000256" key="6">
    <source>
        <dbReference type="SAM" id="Phobius"/>
    </source>
</evidence>
<evidence type="ECO:0000256" key="3">
    <source>
        <dbReference type="ARBA" id="ARBA00022692"/>
    </source>
</evidence>
<proteinExistence type="predicted"/>
<feature type="transmembrane region" description="Helical" evidence="6">
    <location>
        <begin position="291"/>
        <end position="312"/>
    </location>
</feature>
<keyword evidence="2" id="KW-1003">Cell membrane</keyword>
<dbReference type="SUPFAM" id="SSF103473">
    <property type="entry name" value="MFS general substrate transporter"/>
    <property type="match status" value="1"/>
</dbReference>
<feature type="transmembrane region" description="Helical" evidence="6">
    <location>
        <begin position="226"/>
        <end position="244"/>
    </location>
</feature>
<keyword evidence="4 6" id="KW-1133">Transmembrane helix</keyword>
<keyword evidence="5 6" id="KW-0472">Membrane</keyword>
<feature type="transmembrane region" description="Helical" evidence="6">
    <location>
        <begin position="354"/>
        <end position="376"/>
    </location>
</feature>